<dbReference type="EMBL" id="JAAMPC010000013">
    <property type="protein sequence ID" value="KAG2268735.1"/>
    <property type="molecule type" value="Genomic_DNA"/>
</dbReference>
<evidence type="ECO:0000313" key="3">
    <source>
        <dbReference type="Proteomes" id="UP000886595"/>
    </source>
</evidence>
<reference evidence="2 3" key="1">
    <citation type="submission" date="2020-02" db="EMBL/GenBank/DDBJ databases">
        <authorList>
            <person name="Ma Q."/>
            <person name="Huang Y."/>
            <person name="Song X."/>
            <person name="Pei D."/>
        </authorList>
    </citation>
    <scope>NUCLEOTIDE SEQUENCE [LARGE SCALE GENOMIC DNA]</scope>
    <source>
        <strain evidence="2">Sxm20200214</strain>
        <tissue evidence="2">Leaf</tissue>
    </source>
</reference>
<organism evidence="2 3">
    <name type="scientific">Brassica carinata</name>
    <name type="common">Ethiopian mustard</name>
    <name type="synonym">Abyssinian cabbage</name>
    <dbReference type="NCBI Taxonomy" id="52824"/>
    <lineage>
        <taxon>Eukaryota</taxon>
        <taxon>Viridiplantae</taxon>
        <taxon>Streptophyta</taxon>
        <taxon>Embryophyta</taxon>
        <taxon>Tracheophyta</taxon>
        <taxon>Spermatophyta</taxon>
        <taxon>Magnoliopsida</taxon>
        <taxon>eudicotyledons</taxon>
        <taxon>Gunneridae</taxon>
        <taxon>Pentapetalae</taxon>
        <taxon>rosids</taxon>
        <taxon>malvids</taxon>
        <taxon>Brassicales</taxon>
        <taxon>Brassicaceae</taxon>
        <taxon>Brassiceae</taxon>
        <taxon>Brassica</taxon>
    </lineage>
</organism>
<dbReference type="OrthoDB" id="10369429at2759"/>
<proteinExistence type="predicted"/>
<comment type="caution">
    <text evidence="2">The sequence shown here is derived from an EMBL/GenBank/DDBJ whole genome shotgun (WGS) entry which is preliminary data.</text>
</comment>
<keyword evidence="1" id="KW-1133">Transmembrane helix</keyword>
<dbReference type="Proteomes" id="UP000886595">
    <property type="component" value="Unassembled WGS sequence"/>
</dbReference>
<protein>
    <submittedName>
        <fullName evidence="2">Uncharacterized protein</fullName>
    </submittedName>
</protein>
<name>A0A8X7QHJ1_BRACI</name>
<keyword evidence="3" id="KW-1185">Reference proteome</keyword>
<accession>A0A8X7QHJ1</accession>
<dbReference type="AlphaFoldDB" id="A0A8X7QHJ1"/>
<feature type="transmembrane region" description="Helical" evidence="1">
    <location>
        <begin position="18"/>
        <end position="37"/>
    </location>
</feature>
<gene>
    <name evidence="2" type="ORF">Bca52824_063290</name>
</gene>
<evidence type="ECO:0000313" key="2">
    <source>
        <dbReference type="EMBL" id="KAG2268735.1"/>
    </source>
</evidence>
<keyword evidence="1" id="KW-0472">Membrane</keyword>
<sequence length="60" mass="6793">MASQQVVPARPATIQPSLWLGCVATFVVFISIQRMSFEPEVRSSVKRLKRFPTTEEKLSI</sequence>
<keyword evidence="1" id="KW-0812">Transmembrane</keyword>
<evidence type="ECO:0000256" key="1">
    <source>
        <dbReference type="SAM" id="Phobius"/>
    </source>
</evidence>